<dbReference type="InterPro" id="IPR023772">
    <property type="entry name" value="DNA-bd_HTH_TetR-type_CS"/>
</dbReference>
<dbReference type="Gene3D" id="1.10.357.10">
    <property type="entry name" value="Tetracycline Repressor, domain 2"/>
    <property type="match status" value="1"/>
</dbReference>
<dbReference type="PROSITE" id="PS50977">
    <property type="entry name" value="HTH_TETR_2"/>
    <property type="match status" value="1"/>
</dbReference>
<feature type="DNA-binding region" description="H-T-H motif" evidence="4">
    <location>
        <begin position="32"/>
        <end position="51"/>
    </location>
</feature>
<dbReference type="InterPro" id="IPR009057">
    <property type="entry name" value="Homeodomain-like_sf"/>
</dbReference>
<sequence>MGLRERKKQKTRLALIDAALDLFLEQGYEASTIDQIAANVEVSPRTFFRYFGSKEDVALALLADSQDIFLAELSARPESESPFVAMAQAMRLSLTAMGEGDEADHARFVKTRRLLDHHPQFMAGQRRLMMANEQRLLAEIARRRGTDDLRSHFVLALFTTVARVGFEYCRPDEVRDADAMAARLDEILAIAEASLRPDWDK</sequence>
<keyword evidence="7" id="KW-1185">Reference proteome</keyword>
<dbReference type="SUPFAM" id="SSF46689">
    <property type="entry name" value="Homeodomain-like"/>
    <property type="match status" value="1"/>
</dbReference>
<gene>
    <name evidence="6" type="ORF">Acor_40540</name>
</gene>
<keyword evidence="3" id="KW-0804">Transcription</keyword>
<dbReference type="Pfam" id="PF00440">
    <property type="entry name" value="TetR_N"/>
    <property type="match status" value="1"/>
</dbReference>
<dbReference type="OrthoDB" id="3296001at2"/>
<evidence type="ECO:0000313" key="7">
    <source>
        <dbReference type="Proteomes" id="UP000334990"/>
    </source>
</evidence>
<evidence type="ECO:0000256" key="4">
    <source>
        <dbReference type="PROSITE-ProRule" id="PRU00335"/>
    </source>
</evidence>
<dbReference type="PANTHER" id="PTHR30055:SF238">
    <property type="entry name" value="MYCOFACTOCIN BIOSYNTHESIS TRANSCRIPTIONAL REGULATOR MFTR-RELATED"/>
    <property type="match status" value="1"/>
</dbReference>
<dbReference type="EMBL" id="BLAD01000054">
    <property type="protein sequence ID" value="GES01989.1"/>
    <property type="molecule type" value="Genomic_DNA"/>
</dbReference>
<dbReference type="PROSITE" id="PS01081">
    <property type="entry name" value="HTH_TETR_1"/>
    <property type="match status" value="1"/>
</dbReference>
<dbReference type="RefSeq" id="WP_155338239.1">
    <property type="nucleotide sequence ID" value="NZ_BAAABN010000077.1"/>
</dbReference>
<evidence type="ECO:0000256" key="2">
    <source>
        <dbReference type="ARBA" id="ARBA00023125"/>
    </source>
</evidence>
<accession>A0A5M3W125</accession>
<dbReference type="PRINTS" id="PR00455">
    <property type="entry name" value="HTHTETR"/>
</dbReference>
<dbReference type="GO" id="GO:0000976">
    <property type="term" value="F:transcription cis-regulatory region binding"/>
    <property type="evidence" value="ECO:0007669"/>
    <property type="project" value="TreeGrafter"/>
</dbReference>
<dbReference type="GO" id="GO:0003700">
    <property type="term" value="F:DNA-binding transcription factor activity"/>
    <property type="evidence" value="ECO:0007669"/>
    <property type="project" value="TreeGrafter"/>
</dbReference>
<dbReference type="InterPro" id="IPR050109">
    <property type="entry name" value="HTH-type_TetR-like_transc_reg"/>
</dbReference>
<name>A0A5M3W125_9ACTN</name>
<keyword evidence="2 4" id="KW-0238">DNA-binding</keyword>
<evidence type="ECO:0000256" key="3">
    <source>
        <dbReference type="ARBA" id="ARBA00023163"/>
    </source>
</evidence>
<dbReference type="PANTHER" id="PTHR30055">
    <property type="entry name" value="HTH-TYPE TRANSCRIPTIONAL REGULATOR RUTR"/>
    <property type="match status" value="1"/>
</dbReference>
<protein>
    <recommendedName>
        <fullName evidence="5">HTH tetR-type domain-containing protein</fullName>
    </recommendedName>
</protein>
<evidence type="ECO:0000256" key="1">
    <source>
        <dbReference type="ARBA" id="ARBA00023015"/>
    </source>
</evidence>
<dbReference type="InterPro" id="IPR001647">
    <property type="entry name" value="HTH_TetR"/>
</dbReference>
<feature type="domain" description="HTH tetR-type" evidence="5">
    <location>
        <begin position="9"/>
        <end position="69"/>
    </location>
</feature>
<reference evidence="6 7" key="1">
    <citation type="submission" date="2019-10" db="EMBL/GenBank/DDBJ databases">
        <title>Whole genome shotgun sequence of Acrocarpospora corrugata NBRC 13972.</title>
        <authorList>
            <person name="Ichikawa N."/>
            <person name="Kimura A."/>
            <person name="Kitahashi Y."/>
            <person name="Komaki H."/>
            <person name="Oguchi A."/>
        </authorList>
    </citation>
    <scope>NUCLEOTIDE SEQUENCE [LARGE SCALE GENOMIC DNA]</scope>
    <source>
        <strain evidence="6 7">NBRC 13972</strain>
    </source>
</reference>
<proteinExistence type="predicted"/>
<evidence type="ECO:0000313" key="6">
    <source>
        <dbReference type="EMBL" id="GES01989.1"/>
    </source>
</evidence>
<dbReference type="AlphaFoldDB" id="A0A5M3W125"/>
<keyword evidence="1" id="KW-0805">Transcription regulation</keyword>
<comment type="caution">
    <text evidence="6">The sequence shown here is derived from an EMBL/GenBank/DDBJ whole genome shotgun (WGS) entry which is preliminary data.</text>
</comment>
<organism evidence="6 7">
    <name type="scientific">Acrocarpospora corrugata</name>
    <dbReference type="NCBI Taxonomy" id="35763"/>
    <lineage>
        <taxon>Bacteria</taxon>
        <taxon>Bacillati</taxon>
        <taxon>Actinomycetota</taxon>
        <taxon>Actinomycetes</taxon>
        <taxon>Streptosporangiales</taxon>
        <taxon>Streptosporangiaceae</taxon>
        <taxon>Acrocarpospora</taxon>
    </lineage>
</organism>
<dbReference type="Proteomes" id="UP000334990">
    <property type="component" value="Unassembled WGS sequence"/>
</dbReference>
<evidence type="ECO:0000259" key="5">
    <source>
        <dbReference type="PROSITE" id="PS50977"/>
    </source>
</evidence>